<protein>
    <submittedName>
        <fullName evidence="1">Uncharacterized protein</fullName>
    </submittedName>
</protein>
<comment type="caution">
    <text evidence="1">The sequence shown here is derived from an EMBL/GenBank/DDBJ whole genome shotgun (WGS) entry which is preliminary data.</text>
</comment>
<organism evidence="1">
    <name type="scientific">bioreactor metagenome</name>
    <dbReference type="NCBI Taxonomy" id="1076179"/>
    <lineage>
        <taxon>unclassified sequences</taxon>
        <taxon>metagenomes</taxon>
        <taxon>ecological metagenomes</taxon>
    </lineage>
</organism>
<evidence type="ECO:0000313" key="1">
    <source>
        <dbReference type="EMBL" id="MPM07694.1"/>
    </source>
</evidence>
<name>A0A644X0J4_9ZZZZ</name>
<dbReference type="AlphaFoldDB" id="A0A644X0J4"/>
<gene>
    <name evidence="1" type="ORF">SDC9_54001</name>
</gene>
<accession>A0A644X0J4</accession>
<reference evidence="1" key="1">
    <citation type="submission" date="2019-08" db="EMBL/GenBank/DDBJ databases">
        <authorList>
            <person name="Kucharzyk K."/>
            <person name="Murdoch R.W."/>
            <person name="Higgins S."/>
            <person name="Loffler F."/>
        </authorList>
    </citation>
    <scope>NUCLEOTIDE SEQUENCE</scope>
</reference>
<sequence length="50" mass="6049">MYYLYHTSNVLARKFVGQDVFNLKILIEFKDINYADIFIDIKNLYLQIQC</sequence>
<dbReference type="EMBL" id="VSSQ01001365">
    <property type="protein sequence ID" value="MPM07694.1"/>
    <property type="molecule type" value="Genomic_DNA"/>
</dbReference>
<proteinExistence type="predicted"/>